<accession>A0A157SVX9</accession>
<evidence type="ECO:0000313" key="1">
    <source>
        <dbReference type="EMBL" id="SAI74465.1"/>
    </source>
</evidence>
<reference evidence="1 2" key="1">
    <citation type="submission" date="2016-04" db="EMBL/GenBank/DDBJ databases">
        <authorList>
            <consortium name="Pathogen Informatics"/>
        </authorList>
    </citation>
    <scope>NUCLEOTIDE SEQUENCE [LARGE SCALE GENOMIC DNA]</scope>
    <source>
        <strain evidence="1 2">H050680373</strain>
    </source>
</reference>
<protein>
    <submittedName>
        <fullName evidence="1">Phage protein</fullName>
    </submittedName>
</protein>
<proteinExistence type="predicted"/>
<dbReference type="Proteomes" id="UP000076848">
    <property type="component" value="Unassembled WGS sequence"/>
</dbReference>
<keyword evidence="2" id="KW-1185">Reference proteome</keyword>
<dbReference type="InterPro" id="IPR025528">
    <property type="entry name" value="BrnA_antitoxin"/>
</dbReference>
<dbReference type="STRING" id="288768.SAMEA3906486_05179"/>
<evidence type="ECO:0000313" key="2">
    <source>
        <dbReference type="Proteomes" id="UP000076848"/>
    </source>
</evidence>
<sequence>MPKKPDAEMAEFEAALLRSAKQAVDGQYARVHTPDEIVRRRGRPVGSTAAVRKSATTIRLDEEVLAAFKATGQGWQTRMNNALKDWLKSHQMS</sequence>
<gene>
    <name evidence="1" type="ORF">SAMEA3906486_05179</name>
</gene>
<organism evidence="1 2">
    <name type="scientific">Bordetella ansorpii</name>
    <dbReference type="NCBI Taxonomy" id="288768"/>
    <lineage>
        <taxon>Bacteria</taxon>
        <taxon>Pseudomonadati</taxon>
        <taxon>Pseudomonadota</taxon>
        <taxon>Betaproteobacteria</taxon>
        <taxon>Burkholderiales</taxon>
        <taxon>Alcaligenaceae</taxon>
        <taxon>Bordetella</taxon>
    </lineage>
</organism>
<name>A0A157SVX9_9BORD</name>
<dbReference type="EMBL" id="FKIF01000010">
    <property type="protein sequence ID" value="SAI74465.1"/>
    <property type="molecule type" value="Genomic_DNA"/>
</dbReference>
<dbReference type="AlphaFoldDB" id="A0A157SVX9"/>
<dbReference type="RefSeq" id="WP_066133725.1">
    <property type="nucleotide sequence ID" value="NZ_FKIF01000010.1"/>
</dbReference>
<dbReference type="Pfam" id="PF14384">
    <property type="entry name" value="BrnA_antitoxin"/>
    <property type="match status" value="1"/>
</dbReference>